<proteinExistence type="predicted"/>
<reference evidence="5" key="1">
    <citation type="journal article" date="2014" name="Appl. Environ. Microbiol.">
        <title>AmiE, a Novel N-Acylhomoserine Lactone Acylase Belonging to the Amidase Family, from the Activated-Sludge Isolate Acinetobacter sp. Strain Ooi24.</title>
        <authorList>
            <person name="Ochiai S."/>
            <person name="Yasumoto S."/>
            <person name="Morohoshi T."/>
            <person name="Ikeda T."/>
        </authorList>
    </citation>
    <scope>NUCLEOTIDE SEQUENCE</scope>
    <source>
        <strain evidence="5">Ooi24</strain>
    </source>
</reference>
<name>A0A077JIR8_9GAMM</name>
<keyword evidence="1" id="KW-0805">Transcription regulation</keyword>
<dbReference type="SUPFAM" id="SSF46689">
    <property type="entry name" value="Homeodomain-like"/>
    <property type="match status" value="1"/>
</dbReference>
<dbReference type="Gene3D" id="1.10.10.60">
    <property type="entry name" value="Homeodomain-like"/>
    <property type="match status" value="1"/>
</dbReference>
<dbReference type="InterPro" id="IPR020449">
    <property type="entry name" value="Tscrpt_reg_AraC-type_HTH"/>
</dbReference>
<dbReference type="PRINTS" id="PR00032">
    <property type="entry name" value="HTHARAC"/>
</dbReference>
<dbReference type="InterPro" id="IPR009057">
    <property type="entry name" value="Homeodomain-like_sf"/>
</dbReference>
<feature type="domain" description="HTH araC/xylS-type" evidence="4">
    <location>
        <begin position="208"/>
        <end position="309"/>
    </location>
</feature>
<sequence length="311" mass="35926">MLIPSILVDTYMDYAEEQGVDLAKFCSEQNIVKDHVELTQYFLLLDWIGRQLPDHDLGEEIGWRFTSQLFDPIGTAIISSETLSSGLDVALKYWDVFGIGLALLSRKHGNNVELEIQPTLPINEKYQKIILKSAIICLYKIILQILPFKASDIHIFFKGEKNTQDFPSGIYIGYHATEWKIRFPEHFLAEKSFCANKLSFERAITHCEQVLAVYHQNQAFDHVTMHTLNDIAQIKSVSTKTVYRQLKQQGQNFQKLQQSKKYTQAMMLLNQKELSIEKIAETLGYQDPSNFTRAFKRWAHVSPSLYRKQNA</sequence>
<organism evidence="5">
    <name type="scientific">Acinetobacter sp. Ooi24</name>
    <dbReference type="NCBI Taxonomy" id="1499942"/>
    <lineage>
        <taxon>Bacteria</taxon>
        <taxon>Pseudomonadati</taxon>
        <taxon>Pseudomonadota</taxon>
        <taxon>Gammaproteobacteria</taxon>
        <taxon>Moraxellales</taxon>
        <taxon>Moraxellaceae</taxon>
        <taxon>Acinetobacter</taxon>
    </lineage>
</organism>
<dbReference type="SMART" id="SM00342">
    <property type="entry name" value="HTH_ARAC"/>
    <property type="match status" value="1"/>
</dbReference>
<dbReference type="InterPro" id="IPR032687">
    <property type="entry name" value="AraC-type_N"/>
</dbReference>
<evidence type="ECO:0000256" key="1">
    <source>
        <dbReference type="ARBA" id="ARBA00023015"/>
    </source>
</evidence>
<dbReference type="Pfam" id="PF12833">
    <property type="entry name" value="HTH_18"/>
    <property type="match status" value="1"/>
</dbReference>
<dbReference type="InterPro" id="IPR018060">
    <property type="entry name" value="HTH_AraC"/>
</dbReference>
<dbReference type="GO" id="GO:0005829">
    <property type="term" value="C:cytosol"/>
    <property type="evidence" value="ECO:0007669"/>
    <property type="project" value="TreeGrafter"/>
</dbReference>
<dbReference type="GO" id="GO:0003700">
    <property type="term" value="F:DNA-binding transcription factor activity"/>
    <property type="evidence" value="ECO:0007669"/>
    <property type="project" value="InterPro"/>
</dbReference>
<dbReference type="EMBL" id="AB933638">
    <property type="protein sequence ID" value="BAP18757.1"/>
    <property type="molecule type" value="Genomic_DNA"/>
</dbReference>
<dbReference type="PANTHER" id="PTHR47894:SF1">
    <property type="entry name" value="HTH-TYPE TRANSCRIPTIONAL REGULATOR VQSM"/>
    <property type="match status" value="1"/>
</dbReference>
<keyword evidence="2" id="KW-0238">DNA-binding</keyword>
<evidence type="ECO:0000259" key="4">
    <source>
        <dbReference type="PROSITE" id="PS01124"/>
    </source>
</evidence>
<dbReference type="PROSITE" id="PS01124">
    <property type="entry name" value="HTH_ARAC_FAMILY_2"/>
    <property type="match status" value="1"/>
</dbReference>
<dbReference type="AlphaFoldDB" id="A0A077JIR8"/>
<evidence type="ECO:0000256" key="3">
    <source>
        <dbReference type="ARBA" id="ARBA00023163"/>
    </source>
</evidence>
<evidence type="ECO:0000313" key="5">
    <source>
        <dbReference type="EMBL" id="BAP18757.1"/>
    </source>
</evidence>
<dbReference type="PANTHER" id="PTHR47894">
    <property type="entry name" value="HTH-TYPE TRANSCRIPTIONAL REGULATOR GADX"/>
    <property type="match status" value="1"/>
</dbReference>
<keyword evidence="3" id="KW-0804">Transcription</keyword>
<dbReference type="Pfam" id="PF12625">
    <property type="entry name" value="Arabinose_bd"/>
    <property type="match status" value="1"/>
</dbReference>
<protein>
    <submittedName>
        <fullName evidence="5">AraC family transcriptional regulator</fullName>
    </submittedName>
</protein>
<evidence type="ECO:0000256" key="2">
    <source>
        <dbReference type="ARBA" id="ARBA00023125"/>
    </source>
</evidence>
<accession>A0A077JIR8</accession>
<dbReference type="GO" id="GO:0000976">
    <property type="term" value="F:transcription cis-regulatory region binding"/>
    <property type="evidence" value="ECO:0007669"/>
    <property type="project" value="TreeGrafter"/>
</dbReference>